<dbReference type="InterPro" id="IPR036282">
    <property type="entry name" value="Glutathione-S-Trfase_C_sf"/>
</dbReference>
<sequence length="251" mass="28457">MASVENPRIDAEESTEAAAFKVYGEYYSPPTQRVLMVLEELGLDYVMEPVDLMKGAHKTPEFGEKNPFHMVPVLEHGQDFVLFESGAIARYILTVAGERGKTLLGMTTKEAAKIDQWVNVEAYSYGLSCAGIFKEVFLNPKYYHKPTDSVRLEEHKRKFEQTLDVYEKILSKQEYLVGDRFTYADLTHIPVTFLAVGCAHAPMIMGRPHVAAWWKRISERESIKKVMAMSPFQSFETESDEPSQQESGADS</sequence>
<reference evidence="7 8" key="1">
    <citation type="journal article" date="2018" name="Cell">
        <title>The Chara Genome: Secondary Complexity and Implications for Plant Terrestrialization.</title>
        <authorList>
            <person name="Nishiyama T."/>
            <person name="Sakayama H."/>
            <person name="Vries J.D."/>
            <person name="Buschmann H."/>
            <person name="Saint-Marcoux D."/>
            <person name="Ullrich K.K."/>
            <person name="Haas F.B."/>
            <person name="Vanderstraeten L."/>
            <person name="Becker D."/>
            <person name="Lang D."/>
            <person name="Vosolsobe S."/>
            <person name="Rombauts S."/>
            <person name="Wilhelmsson P.K.I."/>
            <person name="Janitza P."/>
            <person name="Kern R."/>
            <person name="Heyl A."/>
            <person name="Rumpler F."/>
            <person name="Villalobos L.I.A.C."/>
            <person name="Clay J.M."/>
            <person name="Skokan R."/>
            <person name="Toyoda A."/>
            <person name="Suzuki Y."/>
            <person name="Kagoshima H."/>
            <person name="Schijlen E."/>
            <person name="Tajeshwar N."/>
            <person name="Catarino B."/>
            <person name="Hetherington A.J."/>
            <person name="Saltykova A."/>
            <person name="Bonnot C."/>
            <person name="Breuninger H."/>
            <person name="Symeonidi A."/>
            <person name="Radhakrishnan G.V."/>
            <person name="Van Nieuwerburgh F."/>
            <person name="Deforce D."/>
            <person name="Chang C."/>
            <person name="Karol K.G."/>
            <person name="Hedrich R."/>
            <person name="Ulvskov P."/>
            <person name="Glockner G."/>
            <person name="Delwiche C.F."/>
            <person name="Petrasek J."/>
            <person name="Van de Peer Y."/>
            <person name="Friml J."/>
            <person name="Beilby M."/>
            <person name="Dolan L."/>
            <person name="Kohara Y."/>
            <person name="Sugano S."/>
            <person name="Fujiyama A."/>
            <person name="Delaux P.-M."/>
            <person name="Quint M."/>
            <person name="TheiBen G."/>
            <person name="Hagemann M."/>
            <person name="Harholt J."/>
            <person name="Dunand C."/>
            <person name="Zachgo S."/>
            <person name="Langdale J."/>
            <person name="Maumus F."/>
            <person name="Straeten D.V.D."/>
            <person name="Gould S.B."/>
            <person name="Rensing S.A."/>
        </authorList>
    </citation>
    <scope>NUCLEOTIDE SEQUENCE [LARGE SCALE GENOMIC DNA]</scope>
    <source>
        <strain evidence="7 8">S276</strain>
    </source>
</reference>
<dbReference type="Gramene" id="GBG89811">
    <property type="protein sequence ID" value="GBG89811"/>
    <property type="gene ID" value="CBR_g49662"/>
</dbReference>
<dbReference type="Gene3D" id="1.20.1050.10">
    <property type="match status" value="1"/>
</dbReference>
<evidence type="ECO:0000259" key="5">
    <source>
        <dbReference type="PROSITE" id="PS50404"/>
    </source>
</evidence>
<dbReference type="Pfam" id="PF00043">
    <property type="entry name" value="GST_C"/>
    <property type="match status" value="1"/>
</dbReference>
<dbReference type="SFLD" id="SFLDS00019">
    <property type="entry name" value="Glutathione_Transferase_(cytos"/>
    <property type="match status" value="1"/>
</dbReference>
<evidence type="ECO:0000256" key="1">
    <source>
        <dbReference type="ARBA" id="ARBA00010128"/>
    </source>
</evidence>
<dbReference type="GO" id="GO:0005737">
    <property type="term" value="C:cytoplasm"/>
    <property type="evidence" value="ECO:0007669"/>
    <property type="project" value="TreeGrafter"/>
</dbReference>
<dbReference type="InterPro" id="IPR004045">
    <property type="entry name" value="Glutathione_S-Trfase_N"/>
</dbReference>
<dbReference type="SUPFAM" id="SSF47616">
    <property type="entry name" value="GST C-terminal domain-like"/>
    <property type="match status" value="1"/>
</dbReference>
<dbReference type="EMBL" id="BFEA01000763">
    <property type="protein sequence ID" value="GBG89811.1"/>
    <property type="molecule type" value="Genomic_DNA"/>
</dbReference>
<dbReference type="InterPro" id="IPR010987">
    <property type="entry name" value="Glutathione-S-Trfase_C-like"/>
</dbReference>
<dbReference type="PANTHER" id="PTHR43900">
    <property type="entry name" value="GLUTATHIONE S-TRANSFERASE RHO"/>
    <property type="match status" value="1"/>
</dbReference>
<dbReference type="STRING" id="69332.A0A388M5I0"/>
<evidence type="ECO:0000313" key="7">
    <source>
        <dbReference type="EMBL" id="GBG89811.1"/>
    </source>
</evidence>
<dbReference type="InterPro" id="IPR004046">
    <property type="entry name" value="GST_C"/>
</dbReference>
<dbReference type="FunFam" id="3.40.30.10:FF:000016">
    <property type="entry name" value="Glutathione S-transferase F2"/>
    <property type="match status" value="1"/>
</dbReference>
<dbReference type="OrthoDB" id="422574at2759"/>
<dbReference type="PROSITE" id="PS50404">
    <property type="entry name" value="GST_NTER"/>
    <property type="match status" value="1"/>
</dbReference>
<dbReference type="PANTHER" id="PTHR43900:SF3">
    <property type="entry name" value="GLUTATHIONE S-TRANSFERASE RHO"/>
    <property type="match status" value="1"/>
</dbReference>
<keyword evidence="3" id="KW-0808">Transferase</keyword>
<dbReference type="Gene3D" id="3.40.30.10">
    <property type="entry name" value="Glutaredoxin"/>
    <property type="match status" value="1"/>
</dbReference>
<keyword evidence="8" id="KW-1185">Reference proteome</keyword>
<organism evidence="7 8">
    <name type="scientific">Chara braunii</name>
    <name type="common">Braun's stonewort</name>
    <dbReference type="NCBI Taxonomy" id="69332"/>
    <lineage>
        <taxon>Eukaryota</taxon>
        <taxon>Viridiplantae</taxon>
        <taxon>Streptophyta</taxon>
        <taxon>Charophyceae</taxon>
        <taxon>Charales</taxon>
        <taxon>Characeae</taxon>
        <taxon>Chara</taxon>
    </lineage>
</organism>
<evidence type="ECO:0000313" key="8">
    <source>
        <dbReference type="Proteomes" id="UP000265515"/>
    </source>
</evidence>
<dbReference type="GO" id="GO:0009636">
    <property type="term" value="P:response to toxic substance"/>
    <property type="evidence" value="ECO:0007669"/>
    <property type="project" value="UniProtKB-ARBA"/>
</dbReference>
<evidence type="ECO:0000256" key="3">
    <source>
        <dbReference type="ARBA" id="ARBA00022679"/>
    </source>
</evidence>
<proteinExistence type="inferred from homology"/>
<protein>
    <recommendedName>
        <fullName evidence="2">glutathione transferase</fullName>
        <ecNumber evidence="2">2.5.1.18</ecNumber>
    </recommendedName>
</protein>
<dbReference type="AlphaFoldDB" id="A0A388M5I0"/>
<comment type="catalytic activity">
    <reaction evidence="4">
        <text>RX + glutathione = an S-substituted glutathione + a halide anion + H(+)</text>
        <dbReference type="Rhea" id="RHEA:16437"/>
        <dbReference type="ChEBI" id="CHEBI:15378"/>
        <dbReference type="ChEBI" id="CHEBI:16042"/>
        <dbReference type="ChEBI" id="CHEBI:17792"/>
        <dbReference type="ChEBI" id="CHEBI:57925"/>
        <dbReference type="ChEBI" id="CHEBI:90779"/>
        <dbReference type="EC" id="2.5.1.18"/>
    </reaction>
</comment>
<evidence type="ECO:0000259" key="6">
    <source>
        <dbReference type="PROSITE" id="PS50405"/>
    </source>
</evidence>
<feature type="domain" description="GST N-terminal" evidence="5">
    <location>
        <begin position="18"/>
        <end position="100"/>
    </location>
</feature>
<dbReference type="GO" id="GO:0043295">
    <property type="term" value="F:glutathione binding"/>
    <property type="evidence" value="ECO:0007669"/>
    <property type="project" value="TreeGrafter"/>
</dbReference>
<dbReference type="InterPro" id="IPR040079">
    <property type="entry name" value="Glutathione_S-Trfase"/>
</dbReference>
<name>A0A388M5I0_CHABU</name>
<feature type="domain" description="GST C-terminal" evidence="6">
    <location>
        <begin position="107"/>
        <end position="243"/>
    </location>
</feature>
<dbReference type="GO" id="GO:0006749">
    <property type="term" value="P:glutathione metabolic process"/>
    <property type="evidence" value="ECO:0007669"/>
    <property type="project" value="TreeGrafter"/>
</dbReference>
<accession>A0A388M5I0</accession>
<dbReference type="InterPro" id="IPR036249">
    <property type="entry name" value="Thioredoxin-like_sf"/>
</dbReference>
<evidence type="ECO:0000256" key="4">
    <source>
        <dbReference type="ARBA" id="ARBA00047960"/>
    </source>
</evidence>
<gene>
    <name evidence="7" type="ORF">CBR_g49662</name>
</gene>
<comment type="similarity">
    <text evidence="1">Belongs to the GST superfamily. Phi family.</text>
</comment>
<dbReference type="SFLD" id="SFLDG00358">
    <property type="entry name" value="Main_(cytGST)"/>
    <property type="match status" value="1"/>
</dbReference>
<dbReference type="EC" id="2.5.1.18" evidence="2"/>
<comment type="caution">
    <text evidence="7">The sequence shown here is derived from an EMBL/GenBank/DDBJ whole genome shotgun (WGS) entry which is preliminary data.</text>
</comment>
<dbReference type="OMA" id="YESHAIM"/>
<dbReference type="SUPFAM" id="SSF52833">
    <property type="entry name" value="Thioredoxin-like"/>
    <property type="match status" value="1"/>
</dbReference>
<dbReference type="FunFam" id="1.20.1050.10:FF:000004">
    <property type="entry name" value="Glutathione S-transferase F2"/>
    <property type="match status" value="1"/>
</dbReference>
<dbReference type="Proteomes" id="UP000265515">
    <property type="component" value="Unassembled WGS sequence"/>
</dbReference>
<dbReference type="GO" id="GO:0004364">
    <property type="term" value="F:glutathione transferase activity"/>
    <property type="evidence" value="ECO:0007669"/>
    <property type="project" value="UniProtKB-EC"/>
</dbReference>
<dbReference type="Pfam" id="PF02798">
    <property type="entry name" value="GST_N"/>
    <property type="match status" value="1"/>
</dbReference>
<dbReference type="PROSITE" id="PS50405">
    <property type="entry name" value="GST_CTER"/>
    <property type="match status" value="1"/>
</dbReference>
<evidence type="ECO:0000256" key="2">
    <source>
        <dbReference type="ARBA" id="ARBA00012452"/>
    </source>
</evidence>